<evidence type="ECO:0000256" key="2">
    <source>
        <dbReference type="ARBA" id="ARBA00022806"/>
    </source>
</evidence>
<keyword evidence="2" id="KW-0067">ATP-binding</keyword>
<dbReference type="AlphaFoldDB" id="D8TRE6"/>
<organism evidence="6">
    <name type="scientific">Volvox carteri f. nagariensis</name>
    <dbReference type="NCBI Taxonomy" id="3068"/>
    <lineage>
        <taxon>Eukaryota</taxon>
        <taxon>Viridiplantae</taxon>
        <taxon>Chlorophyta</taxon>
        <taxon>core chlorophytes</taxon>
        <taxon>Chlorophyceae</taxon>
        <taxon>CS clade</taxon>
        <taxon>Chlamydomonadales</taxon>
        <taxon>Volvocaceae</taxon>
        <taxon>Volvox</taxon>
    </lineage>
</organism>
<evidence type="ECO:0000256" key="3">
    <source>
        <dbReference type="SAM" id="MobiDB-lite"/>
    </source>
</evidence>
<reference evidence="5 6" key="1">
    <citation type="journal article" date="2010" name="Science">
        <title>Genomic analysis of organismal complexity in the multicellular green alga Volvox carteri.</title>
        <authorList>
            <person name="Prochnik S.E."/>
            <person name="Umen J."/>
            <person name="Nedelcu A.M."/>
            <person name="Hallmann A."/>
            <person name="Miller S.M."/>
            <person name="Nishii I."/>
            <person name="Ferris P."/>
            <person name="Kuo A."/>
            <person name="Mitros T."/>
            <person name="Fritz-Laylin L.K."/>
            <person name="Hellsten U."/>
            <person name="Chapman J."/>
            <person name="Simakov O."/>
            <person name="Rensing S.A."/>
            <person name="Terry A."/>
            <person name="Pangilinan J."/>
            <person name="Kapitonov V."/>
            <person name="Jurka J."/>
            <person name="Salamov A."/>
            <person name="Shapiro H."/>
            <person name="Schmutz J."/>
            <person name="Grimwood J."/>
            <person name="Lindquist E."/>
            <person name="Lucas S."/>
            <person name="Grigoriev I.V."/>
            <person name="Schmitt R."/>
            <person name="Kirk D."/>
            <person name="Rokhsar D.S."/>
        </authorList>
    </citation>
    <scope>NUCLEOTIDE SEQUENCE [LARGE SCALE GENOMIC DNA]</scope>
    <source>
        <strain evidence="6">f. Nagariensis / Eve</strain>
    </source>
</reference>
<dbReference type="InterPro" id="IPR027417">
    <property type="entry name" value="P-loop_NTPase"/>
</dbReference>
<evidence type="ECO:0000313" key="6">
    <source>
        <dbReference type="Proteomes" id="UP000001058"/>
    </source>
</evidence>
<name>D8TRE6_VOLCA</name>
<gene>
    <name evidence="5" type="ORF">VOLCADRAFT_104129</name>
</gene>
<dbReference type="PANTHER" id="PTHR44533">
    <property type="entry name" value="DEAD/H RNA HELICASE, PUTATIVE-RELATED"/>
    <property type="match status" value="1"/>
</dbReference>
<dbReference type="OrthoDB" id="539800at2759"/>
<evidence type="ECO:0000313" key="5">
    <source>
        <dbReference type="EMBL" id="EFJ49977.1"/>
    </source>
</evidence>
<dbReference type="EMBL" id="GL378333">
    <property type="protein sequence ID" value="EFJ49977.1"/>
    <property type="molecule type" value="Genomic_DNA"/>
</dbReference>
<dbReference type="GeneID" id="9623747"/>
<dbReference type="STRING" id="3068.D8TRE6"/>
<dbReference type="Gene3D" id="3.40.50.300">
    <property type="entry name" value="P-loop containing nucleotide triphosphate hydrolases"/>
    <property type="match status" value="1"/>
</dbReference>
<dbReference type="GO" id="GO:0004386">
    <property type="term" value="F:helicase activity"/>
    <property type="evidence" value="ECO:0007669"/>
    <property type="project" value="UniProtKB-KW"/>
</dbReference>
<proteinExistence type="predicted"/>
<keyword evidence="2" id="KW-0347">Helicase</keyword>
<dbReference type="SUPFAM" id="SSF52540">
    <property type="entry name" value="P-loop containing nucleoside triphosphate hydrolases"/>
    <property type="match status" value="1"/>
</dbReference>
<protein>
    <recommendedName>
        <fullName evidence="4">Helicase C-terminal domain-containing protein</fullName>
    </recommendedName>
</protein>
<keyword evidence="2" id="KW-0547">Nucleotide-binding</keyword>
<evidence type="ECO:0000259" key="4">
    <source>
        <dbReference type="PROSITE" id="PS51194"/>
    </source>
</evidence>
<feature type="region of interest" description="Disordered" evidence="3">
    <location>
        <begin position="70"/>
        <end position="98"/>
    </location>
</feature>
<dbReference type="GO" id="GO:0005737">
    <property type="term" value="C:cytoplasm"/>
    <property type="evidence" value="ECO:0007669"/>
    <property type="project" value="TreeGrafter"/>
</dbReference>
<dbReference type="KEGG" id="vcn:VOLCADRAFT_104129"/>
<dbReference type="SMART" id="SM00490">
    <property type="entry name" value="HELICc"/>
    <property type="match status" value="1"/>
</dbReference>
<dbReference type="RefSeq" id="XP_002949042.1">
    <property type="nucleotide sequence ID" value="XM_002948996.1"/>
</dbReference>
<dbReference type="GO" id="GO:0016787">
    <property type="term" value="F:hydrolase activity"/>
    <property type="evidence" value="ECO:0007669"/>
    <property type="project" value="UniProtKB-KW"/>
</dbReference>
<keyword evidence="1" id="KW-0378">Hydrolase</keyword>
<dbReference type="PROSITE" id="PS51194">
    <property type="entry name" value="HELICASE_CTER"/>
    <property type="match status" value="1"/>
</dbReference>
<dbReference type="InParanoid" id="D8TRE6"/>
<dbReference type="Proteomes" id="UP000001058">
    <property type="component" value="Unassembled WGS sequence"/>
</dbReference>
<dbReference type="eggNOG" id="KOG0949">
    <property type="taxonomic scope" value="Eukaryota"/>
</dbReference>
<evidence type="ECO:0000256" key="1">
    <source>
        <dbReference type="ARBA" id="ARBA00022801"/>
    </source>
</evidence>
<dbReference type="Pfam" id="PF00271">
    <property type="entry name" value="Helicase_C"/>
    <property type="match status" value="1"/>
</dbReference>
<dbReference type="InterPro" id="IPR001650">
    <property type="entry name" value="Helicase_C-like"/>
</dbReference>
<dbReference type="PANTHER" id="PTHR44533:SF4">
    <property type="entry name" value="DEAD_H RNA HELICASE, PUTATIVE-RELATED"/>
    <property type="match status" value="1"/>
</dbReference>
<keyword evidence="6" id="KW-1185">Reference proteome</keyword>
<accession>D8TRE6</accession>
<sequence length="464" mass="50534">MQRAWEAAHDGEKVTGLKFLQKLPAIFFNFSRHGITALGNTIVRYLSAVQERYRERYAEAVQRAAAAAANQATAAAPSQERSGREKAREEGDENPAFPPQRTVLVDGLTFSLDPSRPDPSFSLIPFSYMDDERLLDAISDLKDNDQVNPDLVRGLEFGVGIHHGGLNKQYRTTVETLFRAKILQVVIATGTLAMGVHMPCRTVVMLGDSPHLDALNYRQMIGRSGRRGLDTLGHALFYGLSLHRVHRLRTSAMPRVHGQMLVTPTTTLRLLLLEEQLRLNAAGGACGQAATAATATASSRNGGPAVDMALKMVSEPFMAVVDAPSYIAADATDAAAWCQRQHLAAAGPDAAAGAVLPAPAPPFTSTSRQLMRHTLGLSLVYLLRNRMLDPATGRLRGLAGLATHLFWTEPANLVLCRLIHGGVFARLCKQLRGRELKDATMTLLAHLFIRWVVGWWAAGGGWVR</sequence>
<dbReference type="InterPro" id="IPR052431">
    <property type="entry name" value="SKI2_subfamily_helicases"/>
</dbReference>
<feature type="domain" description="Helicase C-terminal" evidence="4">
    <location>
        <begin position="104"/>
        <end position="269"/>
    </location>
</feature>